<comment type="caution">
    <text evidence="2">The sequence shown here is derived from an EMBL/GenBank/DDBJ whole genome shotgun (WGS) entry which is preliminary data.</text>
</comment>
<gene>
    <name evidence="2" type="ORF">CYMTET_17636</name>
</gene>
<dbReference type="EMBL" id="LGRX02007890">
    <property type="protein sequence ID" value="KAK3274168.1"/>
    <property type="molecule type" value="Genomic_DNA"/>
</dbReference>
<dbReference type="GO" id="GO:0009330">
    <property type="term" value="C:DNA topoisomerase type II (double strand cut, ATP-hydrolyzing) complex"/>
    <property type="evidence" value="ECO:0007669"/>
    <property type="project" value="InterPro"/>
</dbReference>
<reference evidence="2 3" key="1">
    <citation type="journal article" date="2015" name="Genome Biol. Evol.">
        <title>Comparative Genomics of a Bacterivorous Green Alga Reveals Evolutionary Causalities and Consequences of Phago-Mixotrophic Mode of Nutrition.</title>
        <authorList>
            <person name="Burns J.A."/>
            <person name="Paasch A."/>
            <person name="Narechania A."/>
            <person name="Kim E."/>
        </authorList>
    </citation>
    <scope>NUCLEOTIDE SEQUENCE [LARGE SCALE GENOMIC DNA]</scope>
    <source>
        <strain evidence="2 3">PLY_AMNH</strain>
    </source>
</reference>
<feature type="compositionally biased region" description="Basic and acidic residues" evidence="1">
    <location>
        <begin position="72"/>
        <end position="83"/>
    </location>
</feature>
<dbReference type="AlphaFoldDB" id="A0AAE0G9X6"/>
<feature type="compositionally biased region" description="Gly residues" evidence="1">
    <location>
        <begin position="260"/>
        <end position="271"/>
    </location>
</feature>
<evidence type="ECO:0000256" key="1">
    <source>
        <dbReference type="SAM" id="MobiDB-lite"/>
    </source>
</evidence>
<organism evidence="2 3">
    <name type="scientific">Cymbomonas tetramitiformis</name>
    <dbReference type="NCBI Taxonomy" id="36881"/>
    <lineage>
        <taxon>Eukaryota</taxon>
        <taxon>Viridiplantae</taxon>
        <taxon>Chlorophyta</taxon>
        <taxon>Pyramimonadophyceae</taxon>
        <taxon>Pyramimonadales</taxon>
        <taxon>Pyramimonadaceae</taxon>
        <taxon>Cymbomonas</taxon>
    </lineage>
</organism>
<dbReference type="PANTHER" id="PTHR34810">
    <property type="entry name" value="DNA-BINDING PROTEIN BIN4"/>
    <property type="match status" value="1"/>
</dbReference>
<keyword evidence="3" id="KW-1185">Reference proteome</keyword>
<protein>
    <submittedName>
        <fullName evidence="2">Uncharacterized protein</fullName>
    </submittedName>
</protein>
<dbReference type="GO" id="GO:0005634">
    <property type="term" value="C:nucleus"/>
    <property type="evidence" value="ECO:0007669"/>
    <property type="project" value="TreeGrafter"/>
</dbReference>
<feature type="compositionally biased region" description="Low complexity" evidence="1">
    <location>
        <begin position="30"/>
        <end position="48"/>
    </location>
</feature>
<dbReference type="Proteomes" id="UP001190700">
    <property type="component" value="Unassembled WGS sequence"/>
</dbReference>
<evidence type="ECO:0000313" key="2">
    <source>
        <dbReference type="EMBL" id="KAK3274168.1"/>
    </source>
</evidence>
<dbReference type="InterPro" id="IPR033246">
    <property type="entry name" value="BIN4"/>
</dbReference>
<feature type="compositionally biased region" description="Basic residues" evidence="1">
    <location>
        <begin position="274"/>
        <end position="283"/>
    </location>
</feature>
<name>A0AAE0G9X6_9CHLO</name>
<accession>A0AAE0G9X6</accession>
<sequence length="283" mass="30369">MFSDAGISPQLASAKPQTGDELDWIAEYQSPQAAARRTSSPSSGSESPDMIVDPVDLSQDIDKVIDMNQKQETTEKEVPEKTASKTRTAAAEMPLMLPDKVTRNKVLVELSGDQEATDLEGDVGSVGRFNMLGKEMQLDLKGLIYSAQIVPSNTFLVVSVGDSKGEKPTAKVEAIMNDFMQLKEVDNQDLVQDNEADWESQPESSGDEGGNNRSAKRKRKEDNKKQSAEGDTGGASAVVRDRENADKGKGKSKATKSSRGGRGGKARGGGARKSAPRKPPAKK</sequence>
<feature type="region of interest" description="Disordered" evidence="1">
    <location>
        <begin position="194"/>
        <end position="283"/>
    </location>
</feature>
<dbReference type="GO" id="GO:0003690">
    <property type="term" value="F:double-stranded DNA binding"/>
    <property type="evidence" value="ECO:0007669"/>
    <property type="project" value="InterPro"/>
</dbReference>
<feature type="region of interest" description="Disordered" evidence="1">
    <location>
        <begin position="1"/>
        <end position="88"/>
    </location>
</feature>
<dbReference type="PANTHER" id="PTHR34810:SF1">
    <property type="entry name" value="DNA-BINDING PROTEIN BIN4"/>
    <property type="match status" value="1"/>
</dbReference>
<dbReference type="GO" id="GO:0042023">
    <property type="term" value="P:DNA endoreduplication"/>
    <property type="evidence" value="ECO:0007669"/>
    <property type="project" value="InterPro"/>
</dbReference>
<proteinExistence type="predicted"/>
<dbReference type="GO" id="GO:0051276">
    <property type="term" value="P:chromosome organization"/>
    <property type="evidence" value="ECO:0007669"/>
    <property type="project" value="TreeGrafter"/>
</dbReference>
<feature type="compositionally biased region" description="Basic and acidic residues" evidence="1">
    <location>
        <begin position="239"/>
        <end position="249"/>
    </location>
</feature>
<evidence type="ECO:0000313" key="3">
    <source>
        <dbReference type="Proteomes" id="UP001190700"/>
    </source>
</evidence>